<feature type="region of interest" description="Disordered" evidence="1">
    <location>
        <begin position="176"/>
        <end position="245"/>
    </location>
</feature>
<feature type="region of interest" description="Disordered" evidence="1">
    <location>
        <begin position="270"/>
        <end position="289"/>
    </location>
</feature>
<dbReference type="Proteomes" id="UP000221165">
    <property type="component" value="Unassembled WGS sequence"/>
</dbReference>
<accession>A0A2C6KF66</accession>
<name>A0A2C6KF66_9APIC</name>
<dbReference type="RefSeq" id="XP_067916710.1">
    <property type="nucleotide sequence ID" value="XM_068071314.1"/>
</dbReference>
<proteinExistence type="predicted"/>
<sequence length="462" mass="48424">MKYVYSADAKMTESGGTLLGIMASVALLGVSASLLFACPTMCAAYPAPAVPEASAGVPARLSMPVGSASAPGTAQYRGAVPFRTEVYAGRDVAPLYATGFDAAAGAQPGNFRGDPGLPAAYNTRQDSFRGYHDQTYEASAGYPSWSSAANPLASEAGVSVTASGCVQCGEHGAATEGPLEMFRSGSTQDVRSNVPRPQRSADTPVRGPQSVSPEISYDQGGRHTTAPPYISGIDDSARGPPPQRQSWLFSATRDKLASAIGFMKNTQELRRYPLPSRGEGGDAPESSSRAVLASLDDAQTPTSQYTGAEGTHTEKTVEAMKYRPDELSGGGGSSTTTASALSGDGAHPLYNVYVNETGATPFDGSSSVPPLVPFETQPSPTVLSPGFAGPLTPRPASLALGIASNAYQKMIPRAELFLASSRYAEEYLDLFAALYCLFQKWPCNNMEEFAEETRRRQEGSGS</sequence>
<dbReference type="VEuPathDB" id="ToxoDB:CSUI_011213"/>
<organism evidence="2 3">
    <name type="scientific">Cystoisospora suis</name>
    <dbReference type="NCBI Taxonomy" id="483139"/>
    <lineage>
        <taxon>Eukaryota</taxon>
        <taxon>Sar</taxon>
        <taxon>Alveolata</taxon>
        <taxon>Apicomplexa</taxon>
        <taxon>Conoidasida</taxon>
        <taxon>Coccidia</taxon>
        <taxon>Eucoccidiorida</taxon>
        <taxon>Eimeriorina</taxon>
        <taxon>Sarcocystidae</taxon>
        <taxon>Cystoisospora</taxon>
    </lineage>
</organism>
<evidence type="ECO:0000256" key="1">
    <source>
        <dbReference type="SAM" id="MobiDB-lite"/>
    </source>
</evidence>
<dbReference type="AlphaFoldDB" id="A0A2C6KF66"/>
<dbReference type="EMBL" id="MIGC01010163">
    <property type="protein sequence ID" value="PHJ14976.1"/>
    <property type="molecule type" value="Genomic_DNA"/>
</dbReference>
<protein>
    <submittedName>
        <fullName evidence="2">Uncharacterized protein</fullName>
    </submittedName>
</protein>
<dbReference type="OrthoDB" id="1406886at2759"/>
<keyword evidence="3" id="KW-1185">Reference proteome</keyword>
<evidence type="ECO:0000313" key="2">
    <source>
        <dbReference type="EMBL" id="PHJ14976.1"/>
    </source>
</evidence>
<evidence type="ECO:0000313" key="3">
    <source>
        <dbReference type="Proteomes" id="UP000221165"/>
    </source>
</evidence>
<reference evidence="2 3" key="1">
    <citation type="journal article" date="2017" name="Int. J. Parasitol.">
        <title>The genome of the protozoan parasite Cystoisospora suis and a reverse vaccinology approach to identify vaccine candidates.</title>
        <authorList>
            <person name="Palmieri N."/>
            <person name="Shrestha A."/>
            <person name="Ruttkowski B."/>
            <person name="Beck T."/>
            <person name="Vogl C."/>
            <person name="Tomley F."/>
            <person name="Blake D.P."/>
            <person name="Joachim A."/>
        </authorList>
    </citation>
    <scope>NUCLEOTIDE SEQUENCE [LARGE SCALE GENOMIC DNA]</scope>
    <source>
        <strain evidence="2 3">Wien I</strain>
    </source>
</reference>
<comment type="caution">
    <text evidence="2">The sequence shown here is derived from an EMBL/GenBank/DDBJ whole genome shotgun (WGS) entry which is preliminary data.</text>
</comment>
<dbReference type="GeneID" id="94434525"/>
<gene>
    <name evidence="2" type="ORF">CSUI_011213</name>
</gene>